<organism evidence="2 3">
    <name type="scientific">Arthrobacter rhombi</name>
    <dbReference type="NCBI Taxonomy" id="71253"/>
    <lineage>
        <taxon>Bacteria</taxon>
        <taxon>Bacillati</taxon>
        <taxon>Actinomycetota</taxon>
        <taxon>Actinomycetes</taxon>
        <taxon>Micrococcales</taxon>
        <taxon>Micrococcaceae</taxon>
        <taxon>Arthrobacter</taxon>
    </lineage>
</organism>
<reference evidence="2 3" key="1">
    <citation type="submission" date="2017-02" db="EMBL/GenBank/DDBJ databases">
        <authorList>
            <person name="Peterson S.W."/>
        </authorList>
    </citation>
    <scope>NUCLEOTIDE SEQUENCE [LARGE SCALE GENOMIC DNA]</scope>
    <source>
        <strain evidence="2 3">B Ar 00.02</strain>
    </source>
</reference>
<evidence type="ECO:0000313" key="2">
    <source>
        <dbReference type="EMBL" id="SJM58847.1"/>
    </source>
</evidence>
<dbReference type="Proteomes" id="UP000195913">
    <property type="component" value="Unassembled WGS sequence"/>
</dbReference>
<accession>A0A1R4FSP9</accession>
<dbReference type="Gene3D" id="3.40.50.1820">
    <property type="entry name" value="alpha/beta hydrolase"/>
    <property type="match status" value="1"/>
</dbReference>
<dbReference type="SUPFAM" id="SSF53474">
    <property type="entry name" value="alpha/beta-Hydrolases"/>
    <property type="match status" value="1"/>
</dbReference>
<evidence type="ECO:0000256" key="1">
    <source>
        <dbReference type="SAM" id="MobiDB-lite"/>
    </source>
</evidence>
<feature type="compositionally biased region" description="Basic residues" evidence="1">
    <location>
        <begin position="462"/>
        <end position="478"/>
    </location>
</feature>
<protein>
    <recommendedName>
        <fullName evidence="4">PE-PPE domain-containing protein</fullName>
    </recommendedName>
</protein>
<feature type="region of interest" description="Disordered" evidence="1">
    <location>
        <begin position="453"/>
        <end position="487"/>
    </location>
</feature>
<evidence type="ECO:0000313" key="3">
    <source>
        <dbReference type="Proteomes" id="UP000195913"/>
    </source>
</evidence>
<keyword evidence="3" id="KW-1185">Reference proteome</keyword>
<gene>
    <name evidence="2" type="ORF">FM101_05530</name>
</gene>
<name>A0A1R4FSP9_9MICC</name>
<dbReference type="AlphaFoldDB" id="A0A1R4FSP9"/>
<evidence type="ECO:0008006" key="4">
    <source>
        <dbReference type="Google" id="ProtNLM"/>
    </source>
</evidence>
<dbReference type="RefSeq" id="WP_086996606.1">
    <property type="nucleotide sequence ID" value="NZ_FUHW01000022.1"/>
</dbReference>
<dbReference type="InterPro" id="IPR029058">
    <property type="entry name" value="AB_hydrolase_fold"/>
</dbReference>
<dbReference type="EMBL" id="FUHW01000022">
    <property type="protein sequence ID" value="SJM58847.1"/>
    <property type="molecule type" value="Genomic_DNA"/>
</dbReference>
<proteinExistence type="predicted"/>
<sequence length="487" mass="50841">MSHVSSGGSPSVDFQLDEFERAAALLSRAGERLIAVRMLITTALADAGPSITATGRVVPSAAEGHLRSGNQLAIEVGDTLAECRSGLEASRATYEQAERRAALQAYQRRSAVLPATVQNRFVSNHGHPDAQATEDLINVAPGYGLSWLLLGGYPSSNPAVAAASSMAARLLGDRNHGGPFGSSVADRAATGLSGLAALRSIFNVRPIHVGAVSTTEPETFGGTLPDLMELQRRAEAQVSGEGAVLVTTTQTVRGPVHVLTIPGTQPAREGRYWASRNPFDESGIVEGTGMGSSYVAQVATEALESAGAHPGERLVITGYSQGGIHAANLAVDENLSTRYDVEYVVTTGSPVGSTALPDATRGLHLEHVDDMVPGLDGRPNPETSNQVTVHFDGYAPDTDLEAGGFGAAHQLGNYTQLSDELAASDDPGVVEARTTLGAVFAGAGTATVTTVKLRREPSTGPRKARIKPVRRSPRRPGRRALDSTAPH</sequence>